<dbReference type="GO" id="GO:0035269">
    <property type="term" value="P:protein O-linked glycosylation via mannose"/>
    <property type="evidence" value="ECO:0007669"/>
    <property type="project" value="TreeGrafter"/>
</dbReference>
<dbReference type="Pfam" id="PF13896">
    <property type="entry name" value="Glyco_transf_49"/>
    <property type="match status" value="2"/>
</dbReference>
<keyword evidence="5" id="KW-0472">Membrane</keyword>
<keyword evidence="6" id="KW-0325">Glycoprotein</keyword>
<name>A0A165RAS8_9AGAM</name>
<evidence type="ECO:0000256" key="2">
    <source>
        <dbReference type="ARBA" id="ARBA00022692"/>
    </source>
</evidence>
<keyword evidence="3" id="KW-0735">Signal-anchor</keyword>
<dbReference type="PANTHER" id="PTHR12270:SF25">
    <property type="entry name" value="GLYCOSYLTRANSFERASE-LIKE PROTEIN LARGE"/>
    <property type="match status" value="1"/>
</dbReference>
<gene>
    <name evidence="7" type="ORF">NEOLEDRAFT_1157248</name>
</gene>
<keyword evidence="4" id="KW-1133">Transmembrane helix</keyword>
<reference evidence="7 8" key="1">
    <citation type="journal article" date="2016" name="Mol. Biol. Evol.">
        <title>Comparative Genomics of Early-Diverging Mushroom-Forming Fungi Provides Insights into the Origins of Lignocellulose Decay Capabilities.</title>
        <authorList>
            <person name="Nagy L.G."/>
            <person name="Riley R."/>
            <person name="Tritt A."/>
            <person name="Adam C."/>
            <person name="Daum C."/>
            <person name="Floudas D."/>
            <person name="Sun H."/>
            <person name="Yadav J.S."/>
            <person name="Pangilinan J."/>
            <person name="Larsson K.H."/>
            <person name="Matsuura K."/>
            <person name="Barry K."/>
            <person name="Labutti K."/>
            <person name="Kuo R."/>
            <person name="Ohm R.A."/>
            <person name="Bhattacharya S.S."/>
            <person name="Shirouzu T."/>
            <person name="Yoshinaga Y."/>
            <person name="Martin F.M."/>
            <person name="Grigoriev I.V."/>
            <person name="Hibbett D.S."/>
        </authorList>
    </citation>
    <scope>NUCLEOTIDE SEQUENCE [LARGE SCALE GENOMIC DNA]</scope>
    <source>
        <strain evidence="7 8">HHB14362 ss-1</strain>
    </source>
</reference>
<accession>A0A165RAS8</accession>
<comment type="subcellular location">
    <subcellularLocation>
        <location evidence="1">Membrane</location>
        <topology evidence="1">Single-pass type II membrane protein</topology>
    </subcellularLocation>
</comment>
<evidence type="ECO:0000256" key="6">
    <source>
        <dbReference type="ARBA" id="ARBA00023180"/>
    </source>
</evidence>
<proteinExistence type="predicted"/>
<dbReference type="EMBL" id="KV425584">
    <property type="protein sequence ID" value="KZT23545.1"/>
    <property type="molecule type" value="Genomic_DNA"/>
</dbReference>
<dbReference type="PANTHER" id="PTHR12270">
    <property type="entry name" value="GLYCOSYLTRANSFERASE-RELATED"/>
    <property type="match status" value="1"/>
</dbReference>
<dbReference type="GO" id="GO:0042285">
    <property type="term" value="F:xylosyltransferase activity"/>
    <property type="evidence" value="ECO:0007669"/>
    <property type="project" value="TreeGrafter"/>
</dbReference>
<dbReference type="SUPFAM" id="SSF53448">
    <property type="entry name" value="Nucleotide-diphospho-sugar transferases"/>
    <property type="match status" value="1"/>
</dbReference>
<evidence type="ECO:0000256" key="4">
    <source>
        <dbReference type="ARBA" id="ARBA00022989"/>
    </source>
</evidence>
<evidence type="ECO:0000256" key="3">
    <source>
        <dbReference type="ARBA" id="ARBA00022968"/>
    </source>
</evidence>
<keyword evidence="7" id="KW-0808">Transferase</keyword>
<protein>
    <submittedName>
        <fullName evidence="7">Glycosyltransferase family 49 protein</fullName>
    </submittedName>
</protein>
<dbReference type="InParanoid" id="A0A165RAS8"/>
<keyword evidence="2" id="KW-0812">Transmembrane</keyword>
<dbReference type="InterPro" id="IPR051292">
    <property type="entry name" value="Xyl/GlcA_transferase"/>
</dbReference>
<sequence length="418" mass="47982">MVLFRALGALQIVVVVYISLAAVYTTCNLLGILDYALKLDLSNDGARVPHLSEFPSRTETLELSEKLFLSKAFAQSMHPSRIIPYFYRATANLEADDITITTLVTSNRFEVFKKLVESYKGPISVAIHIKDTTEEIQAFLDSLHQLYISTPLMSAYVDVHLMIDHFDRQFNTWRNIARLFARTDYVMMLDVDFAVCTDFRSSVRKSRLIMDKLKSGNAALVVPAFEYVKQSDGVDQGKFARTKKALVSLVQQGLVDVFHRSWAPGHNSTDYKRFYAARPGEVYKVTKYQSAYEPYIIFKKEGPPWCDERFVGYGGNKAACLFEMYLSGVAFYVLADHFLIHQSHQYEEEARKTERKYNKKIYSDFKEEACLRYLKRFYDQGILDTTQGYNVQEECKKIKGFSRIAAQVCKVLPVLIIV</sequence>
<keyword evidence="8" id="KW-1185">Reference proteome</keyword>
<dbReference type="GO" id="GO:0016020">
    <property type="term" value="C:membrane"/>
    <property type="evidence" value="ECO:0007669"/>
    <property type="project" value="UniProtKB-SubCell"/>
</dbReference>
<evidence type="ECO:0000313" key="8">
    <source>
        <dbReference type="Proteomes" id="UP000076761"/>
    </source>
</evidence>
<evidence type="ECO:0000256" key="1">
    <source>
        <dbReference type="ARBA" id="ARBA00004606"/>
    </source>
</evidence>
<organism evidence="7 8">
    <name type="scientific">Neolentinus lepideus HHB14362 ss-1</name>
    <dbReference type="NCBI Taxonomy" id="1314782"/>
    <lineage>
        <taxon>Eukaryota</taxon>
        <taxon>Fungi</taxon>
        <taxon>Dikarya</taxon>
        <taxon>Basidiomycota</taxon>
        <taxon>Agaricomycotina</taxon>
        <taxon>Agaricomycetes</taxon>
        <taxon>Gloeophyllales</taxon>
        <taxon>Gloeophyllaceae</taxon>
        <taxon>Neolentinus</taxon>
    </lineage>
</organism>
<evidence type="ECO:0000256" key="5">
    <source>
        <dbReference type="ARBA" id="ARBA00023136"/>
    </source>
</evidence>
<dbReference type="AlphaFoldDB" id="A0A165RAS8"/>
<dbReference type="GO" id="GO:0015020">
    <property type="term" value="F:glucuronosyltransferase activity"/>
    <property type="evidence" value="ECO:0007669"/>
    <property type="project" value="TreeGrafter"/>
</dbReference>
<dbReference type="Proteomes" id="UP000076761">
    <property type="component" value="Unassembled WGS sequence"/>
</dbReference>
<dbReference type="InterPro" id="IPR029044">
    <property type="entry name" value="Nucleotide-diphossugar_trans"/>
</dbReference>
<evidence type="ECO:0000313" key="7">
    <source>
        <dbReference type="EMBL" id="KZT23545.1"/>
    </source>
</evidence>
<dbReference type="Gene3D" id="3.90.550.10">
    <property type="entry name" value="Spore Coat Polysaccharide Biosynthesis Protein SpsA, Chain A"/>
    <property type="match status" value="1"/>
</dbReference>
<dbReference type="OrthoDB" id="411524at2759"/>